<sequence length="61" mass="7228">MPWKDEDPIAFFIKPTEQSIDLSIRGKPRRHKFCKKHFFYPRQKGDVSAVQGQGNKYESMK</sequence>
<dbReference type="EMBL" id="JH994035">
    <property type="protein sequence ID" value="ELQ74593.1"/>
    <property type="molecule type" value="Genomic_DNA"/>
</dbReference>
<evidence type="ECO:0000313" key="1">
    <source>
        <dbReference type="EMBL" id="ELQ74593.1"/>
    </source>
</evidence>
<dbReference type="InParanoid" id="L7JSZ0"/>
<dbReference type="VEuPathDB" id="MicrosporidiaDB:THOM_2507"/>
<proteinExistence type="predicted"/>
<keyword evidence="2" id="KW-1185">Reference proteome</keyword>
<protein>
    <submittedName>
        <fullName evidence="1">Uncharacterized protein</fullName>
    </submittedName>
</protein>
<evidence type="ECO:0000313" key="2">
    <source>
        <dbReference type="Proteomes" id="UP000011185"/>
    </source>
</evidence>
<gene>
    <name evidence="1" type="ORF">THOM_2507</name>
</gene>
<dbReference type="Proteomes" id="UP000011185">
    <property type="component" value="Unassembled WGS sequence"/>
</dbReference>
<name>L7JSZ0_TRAHO</name>
<organism evidence="1 2">
    <name type="scientific">Trachipleistophora hominis</name>
    <name type="common">Microsporidian parasite</name>
    <dbReference type="NCBI Taxonomy" id="72359"/>
    <lineage>
        <taxon>Eukaryota</taxon>
        <taxon>Fungi</taxon>
        <taxon>Fungi incertae sedis</taxon>
        <taxon>Microsporidia</taxon>
        <taxon>Pleistophoridae</taxon>
        <taxon>Trachipleistophora</taxon>
    </lineage>
</organism>
<accession>L7JSZ0</accession>
<dbReference type="AlphaFoldDB" id="L7JSZ0"/>
<reference evidence="1 2" key="1">
    <citation type="journal article" date="2012" name="PLoS Pathog.">
        <title>The genome of the obligate intracellular parasite Trachipleistophora hominis: new insights into microsporidian genome dynamics and reductive evolution.</title>
        <authorList>
            <person name="Heinz E."/>
            <person name="Williams T.A."/>
            <person name="Nakjang S."/>
            <person name="Noel C.J."/>
            <person name="Swan D.C."/>
            <person name="Goldberg A.V."/>
            <person name="Harris S.R."/>
            <person name="Weinmaier T."/>
            <person name="Markert S."/>
            <person name="Becher D."/>
            <person name="Bernhardt J."/>
            <person name="Dagan T."/>
            <person name="Hacker C."/>
            <person name="Lucocq J.M."/>
            <person name="Schweder T."/>
            <person name="Rattei T."/>
            <person name="Hall N."/>
            <person name="Hirt R.P."/>
            <person name="Embley T.M."/>
        </authorList>
    </citation>
    <scope>NUCLEOTIDE SEQUENCE [LARGE SCALE GENOMIC DNA]</scope>
</reference>
<dbReference type="HOGENOM" id="CLU_2924361_0_0_1"/>